<organism evidence="1 2">
    <name type="scientific">Coemansia linderi</name>
    <dbReference type="NCBI Taxonomy" id="2663919"/>
    <lineage>
        <taxon>Eukaryota</taxon>
        <taxon>Fungi</taxon>
        <taxon>Fungi incertae sedis</taxon>
        <taxon>Zoopagomycota</taxon>
        <taxon>Kickxellomycotina</taxon>
        <taxon>Kickxellomycetes</taxon>
        <taxon>Kickxellales</taxon>
        <taxon>Kickxellaceae</taxon>
        <taxon>Coemansia</taxon>
    </lineage>
</organism>
<evidence type="ECO:0000313" key="1">
    <source>
        <dbReference type="EMBL" id="KAJ2790928.1"/>
    </source>
</evidence>
<keyword evidence="2" id="KW-1185">Reference proteome</keyword>
<protein>
    <submittedName>
        <fullName evidence="1">Uncharacterized protein</fullName>
    </submittedName>
</protein>
<dbReference type="Proteomes" id="UP001140066">
    <property type="component" value="Unassembled WGS sequence"/>
</dbReference>
<name>A0ACC1KK00_9FUNG</name>
<reference evidence="1" key="1">
    <citation type="submission" date="2022-07" db="EMBL/GenBank/DDBJ databases">
        <title>Phylogenomic reconstructions and comparative analyses of Kickxellomycotina fungi.</title>
        <authorList>
            <person name="Reynolds N.K."/>
            <person name="Stajich J.E."/>
            <person name="Barry K."/>
            <person name="Grigoriev I.V."/>
            <person name="Crous P."/>
            <person name="Smith M.E."/>
        </authorList>
    </citation>
    <scope>NUCLEOTIDE SEQUENCE</scope>
    <source>
        <strain evidence="1">BCRC 34191</strain>
    </source>
</reference>
<evidence type="ECO:0000313" key="2">
    <source>
        <dbReference type="Proteomes" id="UP001140066"/>
    </source>
</evidence>
<dbReference type="EMBL" id="JANBUK010000234">
    <property type="protein sequence ID" value="KAJ2790928.1"/>
    <property type="molecule type" value="Genomic_DNA"/>
</dbReference>
<comment type="caution">
    <text evidence="1">The sequence shown here is derived from an EMBL/GenBank/DDBJ whole genome shotgun (WGS) entry which is preliminary data.</text>
</comment>
<accession>A0ACC1KK00</accession>
<sequence length="660" mass="73834">MNANPRGIPQAPFVDNVGEYLKTDSVEATIRKFTEAASKYKFMENSKLQQRGSLEQKIPEIEKTLATINYLVEQQETEEPIKTLFEINDTLGSQDAQLAAGRGGWERSMFPRAGRPRTSRASALCVLPSRSTQVESSSSADAALGLVHETANGSLPFVFPNPPPRPWAILRVSPYHDRVKLERASHCRQVWLNQTGIGSESITSSAGRYAKGSFTQLWEYVFSNAFLSTQTYGVHYDASANFAPNMNLPLLSAGPWDPDAAEARLLGKVVEVESIAEPMTIASIRYIAPMIRSVNFDRLTKGDKETHAPMIIRLEQVYNDALAQKNELDAALHNLPPTYNLTFRHKDEPELSTPFKCWHSTRSTRALLQRVDPAPAFPKTDLDQHFSLLPVSRNSSEWALTESINALPQARSTLKRLLHKRMPVRQGHITTCICAPAGTPAPRETVHHMLVECPAAKPFSSELFPKWIRLAQKLKPTVLYEHNIASLQPDADGCVYKLPPPASLPAELPTAPPSTELIPMAPFLKWLAFAVPTETAEHFHQLWQLASSTLIQLLWLQRNDLAYSEDRWSQERFITAYNSELTRYAQASTPPSSVVMRHLKEVLLDEPPPPTRRRHRHDSSPATVRQPAVSMQGNSPRSLQPPEPTPPTLDLLRFDPTDPD</sequence>
<proteinExistence type="predicted"/>
<gene>
    <name evidence="1" type="ORF">GGI18_001490</name>
</gene>